<comment type="caution">
    <text evidence="2">The sequence shown here is derived from an EMBL/GenBank/DDBJ whole genome shotgun (WGS) entry which is preliminary data.</text>
</comment>
<dbReference type="Proteomes" id="UP000267535">
    <property type="component" value="Unassembled WGS sequence"/>
</dbReference>
<keyword evidence="1" id="KW-0812">Transmembrane</keyword>
<dbReference type="OrthoDB" id="6089320at2"/>
<dbReference type="RefSeq" id="WP_124926904.1">
    <property type="nucleotide sequence ID" value="NZ_BMOH01000007.1"/>
</dbReference>
<reference evidence="2 3" key="1">
    <citation type="submission" date="2018-11" db="EMBL/GenBank/DDBJ databases">
        <title>The draft genome sequence of Amphritea balenae JAMM 1525T.</title>
        <authorList>
            <person name="Fang Z."/>
            <person name="Zhang Y."/>
            <person name="Han X."/>
        </authorList>
    </citation>
    <scope>NUCLEOTIDE SEQUENCE [LARGE SCALE GENOMIC DNA]</scope>
    <source>
        <strain evidence="2 3">JAMM 1525</strain>
    </source>
</reference>
<keyword evidence="3" id="KW-1185">Reference proteome</keyword>
<gene>
    <name evidence="2" type="ORF">EHS89_14635</name>
</gene>
<protein>
    <submittedName>
        <fullName evidence="2">Uncharacterized protein</fullName>
    </submittedName>
</protein>
<proteinExistence type="predicted"/>
<keyword evidence="1" id="KW-1133">Transmembrane helix</keyword>
<evidence type="ECO:0000313" key="3">
    <source>
        <dbReference type="Proteomes" id="UP000267535"/>
    </source>
</evidence>
<evidence type="ECO:0000313" key="2">
    <source>
        <dbReference type="EMBL" id="RRC98323.1"/>
    </source>
</evidence>
<feature type="transmembrane region" description="Helical" evidence="1">
    <location>
        <begin position="12"/>
        <end position="37"/>
    </location>
</feature>
<sequence>MDAAAALKPEYIVGLSILATVALVAMWAVFWLAVARAKESIMDILTSPAFFKTVTVIGVIAATVVLSLAGRLEGNITGAILSGIAGYVLGQLSGTKADK</sequence>
<dbReference type="EMBL" id="RQXV01000008">
    <property type="protein sequence ID" value="RRC98323.1"/>
    <property type="molecule type" value="Genomic_DNA"/>
</dbReference>
<keyword evidence="1" id="KW-0472">Membrane</keyword>
<feature type="transmembrane region" description="Helical" evidence="1">
    <location>
        <begin position="49"/>
        <end position="70"/>
    </location>
</feature>
<accession>A0A3P1SM53</accession>
<dbReference type="AlphaFoldDB" id="A0A3P1SM53"/>
<evidence type="ECO:0000256" key="1">
    <source>
        <dbReference type="SAM" id="Phobius"/>
    </source>
</evidence>
<organism evidence="2 3">
    <name type="scientific">Amphritea balenae</name>
    <dbReference type="NCBI Taxonomy" id="452629"/>
    <lineage>
        <taxon>Bacteria</taxon>
        <taxon>Pseudomonadati</taxon>
        <taxon>Pseudomonadota</taxon>
        <taxon>Gammaproteobacteria</taxon>
        <taxon>Oceanospirillales</taxon>
        <taxon>Oceanospirillaceae</taxon>
        <taxon>Amphritea</taxon>
    </lineage>
</organism>
<name>A0A3P1SM53_9GAMM</name>
<feature type="transmembrane region" description="Helical" evidence="1">
    <location>
        <begin position="76"/>
        <end position="94"/>
    </location>
</feature>